<dbReference type="HOGENOM" id="CLU_2137551_0_0_1"/>
<organism evidence="2">
    <name type="scientific">Oryza punctata</name>
    <name type="common">Red rice</name>
    <dbReference type="NCBI Taxonomy" id="4537"/>
    <lineage>
        <taxon>Eukaryota</taxon>
        <taxon>Viridiplantae</taxon>
        <taxon>Streptophyta</taxon>
        <taxon>Embryophyta</taxon>
        <taxon>Tracheophyta</taxon>
        <taxon>Spermatophyta</taxon>
        <taxon>Magnoliopsida</taxon>
        <taxon>Liliopsida</taxon>
        <taxon>Poales</taxon>
        <taxon>Poaceae</taxon>
        <taxon>BOP clade</taxon>
        <taxon>Oryzoideae</taxon>
        <taxon>Oryzeae</taxon>
        <taxon>Oryzinae</taxon>
        <taxon>Oryza</taxon>
    </lineage>
</organism>
<dbReference type="AlphaFoldDB" id="A0A0E0KET3"/>
<sequence length="113" mass="12146">MIVIGTISKRVAKSSISSRISPSRPVPFRPLGFGSRRRLPSLLASSPAASADLPPVRGPAVPGRRPTGDPIRPSPGSASVDPIHPARRERVPGTRSVRIRRNGFVILWGWTVL</sequence>
<proteinExistence type="predicted"/>
<dbReference type="Proteomes" id="UP000026962">
    <property type="component" value="Chromosome 3"/>
</dbReference>
<protein>
    <submittedName>
        <fullName evidence="2">Uncharacterized protein</fullName>
    </submittedName>
</protein>
<name>A0A0E0KET3_ORYPU</name>
<feature type="compositionally biased region" description="Low complexity" evidence="1">
    <location>
        <begin position="44"/>
        <end position="65"/>
    </location>
</feature>
<evidence type="ECO:0000313" key="3">
    <source>
        <dbReference type="Proteomes" id="UP000026962"/>
    </source>
</evidence>
<accession>A0A0E0KET3</accession>
<evidence type="ECO:0000313" key="2">
    <source>
        <dbReference type="EnsemblPlants" id="OPUNC03G19490.1"/>
    </source>
</evidence>
<dbReference type="EnsemblPlants" id="OPUNC03G19490.1">
    <property type="protein sequence ID" value="OPUNC03G19490.1"/>
    <property type="gene ID" value="OPUNC03G19490"/>
</dbReference>
<feature type="region of interest" description="Disordered" evidence="1">
    <location>
        <begin position="44"/>
        <end position="91"/>
    </location>
</feature>
<reference evidence="2" key="2">
    <citation type="submission" date="2018-05" db="EMBL/GenBank/DDBJ databases">
        <title>OpunRS2 (Oryza punctata Reference Sequence Version 2).</title>
        <authorList>
            <person name="Zhang J."/>
            <person name="Kudrna D."/>
            <person name="Lee S."/>
            <person name="Talag J."/>
            <person name="Welchert J."/>
            <person name="Wing R.A."/>
        </authorList>
    </citation>
    <scope>NUCLEOTIDE SEQUENCE [LARGE SCALE GENOMIC DNA]</scope>
</reference>
<dbReference type="Gramene" id="OPUNC03G19490.1">
    <property type="protein sequence ID" value="OPUNC03G19490.1"/>
    <property type="gene ID" value="OPUNC03G19490"/>
</dbReference>
<keyword evidence="3" id="KW-1185">Reference proteome</keyword>
<evidence type="ECO:0000256" key="1">
    <source>
        <dbReference type="SAM" id="MobiDB-lite"/>
    </source>
</evidence>
<reference evidence="2" key="1">
    <citation type="submission" date="2015-04" db="UniProtKB">
        <authorList>
            <consortium name="EnsemblPlants"/>
        </authorList>
    </citation>
    <scope>IDENTIFICATION</scope>
</reference>